<gene>
    <name evidence="1" type="ORF">S06H3_40805</name>
</gene>
<proteinExistence type="predicted"/>
<feature type="non-terminal residue" evidence="1">
    <location>
        <position position="1"/>
    </location>
</feature>
<sequence>LALELPSPVRNLRVERDISLQVRQRELFRQRAKLGPEVTLAVFQPLFEPEESQLCAIFIAPGENHLVFRDEIAPTKLWDEWYREWRMRSLDRTSDIESIEITETEVIYHWCYSFANLYESGLHYSGRQNRTGVLYSSTWNHMLNNKPQTPILLRGGYRRMEPEIYYGDRDAAEEYARGL</sequence>
<evidence type="ECO:0000313" key="1">
    <source>
        <dbReference type="EMBL" id="GAI40408.1"/>
    </source>
</evidence>
<organism evidence="1">
    <name type="scientific">marine sediment metagenome</name>
    <dbReference type="NCBI Taxonomy" id="412755"/>
    <lineage>
        <taxon>unclassified sequences</taxon>
        <taxon>metagenomes</taxon>
        <taxon>ecological metagenomes</taxon>
    </lineage>
</organism>
<protein>
    <submittedName>
        <fullName evidence="1">Uncharacterized protein</fullName>
    </submittedName>
</protein>
<name>X1N9U9_9ZZZZ</name>
<dbReference type="AlphaFoldDB" id="X1N9U9"/>
<reference evidence="1" key="1">
    <citation type="journal article" date="2014" name="Front. Microbiol.">
        <title>High frequency of phylogenetically diverse reductive dehalogenase-homologous genes in deep subseafloor sedimentary metagenomes.</title>
        <authorList>
            <person name="Kawai M."/>
            <person name="Futagami T."/>
            <person name="Toyoda A."/>
            <person name="Takaki Y."/>
            <person name="Nishi S."/>
            <person name="Hori S."/>
            <person name="Arai W."/>
            <person name="Tsubouchi T."/>
            <person name="Morono Y."/>
            <person name="Uchiyama I."/>
            <person name="Ito T."/>
            <person name="Fujiyama A."/>
            <person name="Inagaki F."/>
            <person name="Takami H."/>
        </authorList>
    </citation>
    <scope>NUCLEOTIDE SEQUENCE</scope>
    <source>
        <strain evidence="1">Expedition CK06-06</strain>
    </source>
</reference>
<comment type="caution">
    <text evidence="1">The sequence shown here is derived from an EMBL/GenBank/DDBJ whole genome shotgun (WGS) entry which is preliminary data.</text>
</comment>
<accession>X1N9U9</accession>
<dbReference type="EMBL" id="BARV01025077">
    <property type="protein sequence ID" value="GAI40408.1"/>
    <property type="molecule type" value="Genomic_DNA"/>
</dbReference>